<gene>
    <name evidence="3" type="ORF">PS673_02900</name>
</gene>
<dbReference type="RefSeq" id="WP_154947121.1">
    <property type="nucleotide sequence ID" value="NZ_CABVHB010000020.1"/>
</dbReference>
<evidence type="ECO:0000313" key="4">
    <source>
        <dbReference type="Proteomes" id="UP000344274"/>
    </source>
</evidence>
<sequence>MQTHYLIIAACSALGLLLMAYFIRNAILRAFARIAARHATELKEYRERIAALTNDIIHLSRLPQTDPMLTWADYQTLLQAQSTLILAQLTWRAMPGTESTQLKAEKQAHKILELANRISNTVEQGAVS</sequence>
<name>A0A5E6TIZ8_PSEFL</name>
<keyword evidence="2" id="KW-0812">Transmembrane</keyword>
<dbReference type="AlphaFoldDB" id="A0A5E6TIZ8"/>
<dbReference type="Proteomes" id="UP000344274">
    <property type="component" value="Unassembled WGS sequence"/>
</dbReference>
<feature type="transmembrane region" description="Helical" evidence="2">
    <location>
        <begin position="6"/>
        <end position="23"/>
    </location>
</feature>
<accession>A0A5E6TIZ8</accession>
<feature type="coiled-coil region" evidence="1">
    <location>
        <begin position="35"/>
        <end position="62"/>
    </location>
</feature>
<dbReference type="EMBL" id="CABVHB010000020">
    <property type="protein sequence ID" value="VVM93251.1"/>
    <property type="molecule type" value="Genomic_DNA"/>
</dbReference>
<organism evidence="3 4">
    <name type="scientific">Pseudomonas fluorescens</name>
    <dbReference type="NCBI Taxonomy" id="294"/>
    <lineage>
        <taxon>Bacteria</taxon>
        <taxon>Pseudomonadati</taxon>
        <taxon>Pseudomonadota</taxon>
        <taxon>Gammaproteobacteria</taxon>
        <taxon>Pseudomonadales</taxon>
        <taxon>Pseudomonadaceae</taxon>
        <taxon>Pseudomonas</taxon>
    </lineage>
</organism>
<protein>
    <submittedName>
        <fullName evidence="3">Uncharacterized protein</fullName>
    </submittedName>
</protein>
<evidence type="ECO:0000256" key="1">
    <source>
        <dbReference type="SAM" id="Coils"/>
    </source>
</evidence>
<proteinExistence type="predicted"/>
<keyword evidence="1" id="KW-0175">Coiled coil</keyword>
<keyword evidence="2" id="KW-0472">Membrane</keyword>
<evidence type="ECO:0000313" key="3">
    <source>
        <dbReference type="EMBL" id="VVM93251.1"/>
    </source>
</evidence>
<reference evidence="3 4" key="1">
    <citation type="submission" date="2019-09" db="EMBL/GenBank/DDBJ databases">
        <authorList>
            <person name="Chandra G."/>
            <person name="Truman W A."/>
        </authorList>
    </citation>
    <scope>NUCLEOTIDE SEQUENCE [LARGE SCALE GENOMIC DNA]</scope>
    <source>
        <strain evidence="3">PS673</strain>
    </source>
</reference>
<evidence type="ECO:0000256" key="2">
    <source>
        <dbReference type="SAM" id="Phobius"/>
    </source>
</evidence>
<keyword evidence="2" id="KW-1133">Transmembrane helix</keyword>